<evidence type="ECO:0000259" key="1">
    <source>
        <dbReference type="Pfam" id="PF23914"/>
    </source>
</evidence>
<dbReference type="PANTHER" id="PTHR12558:SF13">
    <property type="entry name" value="CELL DIVISION CYCLE PROTEIN 27 HOMOLOG"/>
    <property type="match status" value="1"/>
</dbReference>
<dbReference type="Pfam" id="PF13432">
    <property type="entry name" value="TPR_16"/>
    <property type="match status" value="2"/>
</dbReference>
<dbReference type="InterPro" id="IPR011990">
    <property type="entry name" value="TPR-like_helical_dom_sf"/>
</dbReference>
<dbReference type="AlphaFoldDB" id="A0A7W9SQ81"/>
<gene>
    <name evidence="2" type="ORF">HNQ39_001974</name>
</gene>
<organism evidence="2 3">
    <name type="scientific">Armatimonas rosea</name>
    <dbReference type="NCBI Taxonomy" id="685828"/>
    <lineage>
        <taxon>Bacteria</taxon>
        <taxon>Bacillati</taxon>
        <taxon>Armatimonadota</taxon>
        <taxon>Armatimonadia</taxon>
        <taxon>Armatimonadales</taxon>
        <taxon>Armatimonadaceae</taxon>
        <taxon>Armatimonas</taxon>
    </lineage>
</organism>
<evidence type="ECO:0000313" key="2">
    <source>
        <dbReference type="EMBL" id="MBB6050183.1"/>
    </source>
</evidence>
<dbReference type="Pfam" id="PF23914">
    <property type="entry name" value="TPR_CcmH_CycH"/>
    <property type="match status" value="1"/>
</dbReference>
<dbReference type="PANTHER" id="PTHR12558">
    <property type="entry name" value="CELL DIVISION CYCLE 16,23,27"/>
    <property type="match status" value="1"/>
</dbReference>
<dbReference type="RefSeq" id="WP_184194661.1">
    <property type="nucleotide sequence ID" value="NZ_JACHGW010000002.1"/>
</dbReference>
<dbReference type="Gene3D" id="1.25.40.10">
    <property type="entry name" value="Tetratricopeptide repeat domain"/>
    <property type="match status" value="2"/>
</dbReference>
<dbReference type="InterPro" id="IPR019734">
    <property type="entry name" value="TPR_rpt"/>
</dbReference>
<protein>
    <submittedName>
        <fullName evidence="2">Cytochrome c-type biogenesis protein CcmH/NrfG</fullName>
    </submittedName>
</protein>
<dbReference type="SUPFAM" id="SSF48452">
    <property type="entry name" value="TPR-like"/>
    <property type="match status" value="2"/>
</dbReference>
<dbReference type="Proteomes" id="UP000520814">
    <property type="component" value="Unassembled WGS sequence"/>
</dbReference>
<evidence type="ECO:0000313" key="3">
    <source>
        <dbReference type="Proteomes" id="UP000520814"/>
    </source>
</evidence>
<dbReference type="SMART" id="SM00028">
    <property type="entry name" value="TPR"/>
    <property type="match status" value="4"/>
</dbReference>
<proteinExistence type="predicted"/>
<dbReference type="EMBL" id="JACHGW010000002">
    <property type="protein sequence ID" value="MBB6050183.1"/>
    <property type="molecule type" value="Genomic_DNA"/>
</dbReference>
<keyword evidence="3" id="KW-1185">Reference proteome</keyword>
<feature type="domain" description="Cytochrome c-type biogenesis protein H TPR" evidence="1">
    <location>
        <begin position="368"/>
        <end position="479"/>
    </location>
</feature>
<sequence length="562" mass="61813">MSSPSPHASSKATSRQRLRWLGVALVLATLGLGSRSLVQAYHATWLRESYLDDLELYTRRAPTDGPALALLGGRLAEVNRFGEAADALGKAIQTGMRDELLWRTWAACLTTSNQRPAARSVLEEARKGGADKPEVVEEALKRAEALPKGASDIEVAKALCPNGPSEVSQRYSLGSYLNSYFDGQARRDRAHSGFIYRERLAHANPDSLEAQLLWAEALVRNGRYRDAEQAAQKALTLAPDSLEAQLASADVLLAGGAGVKAALAYKKILAQRKDWLPAVVGLGRAATLLKLHRLALENLEKASKQDPKNVEVWIALGKAYFYQGLRYDLSLAAYQKAAQLAPERTDFFTPMADALRANYKPAESEALLRRRLAAAPRDAQAHYMLGYHLTTQQSSPARVAEAEQHLRLSLQLEPDAISAKQALAQILLDKNDPKQAADAGILLNEVLQARPRDISALRLMALAYRKIGKPDKAKEIQEVATEVSRIDDEVRRLVEQELAHPADIAIHEKLALLYQQTGELEKAKQQMGMIQMLKTHPEQAARGLQALMDATMRETADTPKKP</sequence>
<dbReference type="InterPro" id="IPR056413">
    <property type="entry name" value="TPR_CcmH_CycH"/>
</dbReference>
<reference evidence="2 3" key="1">
    <citation type="submission" date="2020-08" db="EMBL/GenBank/DDBJ databases">
        <title>Genomic Encyclopedia of Type Strains, Phase IV (KMG-IV): sequencing the most valuable type-strain genomes for metagenomic binning, comparative biology and taxonomic classification.</title>
        <authorList>
            <person name="Goeker M."/>
        </authorList>
    </citation>
    <scope>NUCLEOTIDE SEQUENCE [LARGE SCALE GENOMIC DNA]</scope>
    <source>
        <strain evidence="2 3">DSM 23562</strain>
    </source>
</reference>
<accession>A0A7W9SQ81</accession>
<name>A0A7W9SQ81_ARMRO</name>
<comment type="caution">
    <text evidence="2">The sequence shown here is derived from an EMBL/GenBank/DDBJ whole genome shotgun (WGS) entry which is preliminary data.</text>
</comment>